<reference evidence="2 3" key="1">
    <citation type="submission" date="2017-01" db="EMBL/GenBank/DDBJ databases">
        <authorList>
            <person name="Mah S.A."/>
            <person name="Swanson W.J."/>
            <person name="Moy G.W."/>
            <person name="Vacquier V.D."/>
        </authorList>
    </citation>
    <scope>NUCLEOTIDE SEQUENCE [LARGE SCALE GENOMIC DNA]</scope>
    <source>
        <strain evidence="2 3">GSMNP</strain>
    </source>
</reference>
<sequence>MKHAFDSFPRSSTMFYQLPPMNESAFAAVKKSHQFIQEIQASLALAIRNIDYYVYRIIQDDPIGIFDDEADTNNSASGAAKTDYPSTALQEEDGPSHPHRHHRGGINIVEESNEQFKARDKGFYNNILVMTKKTG</sequence>
<protein>
    <submittedName>
        <fullName evidence="2">Uncharacterized protein</fullName>
    </submittedName>
</protein>
<gene>
    <name evidence="2" type="ORF">AYI70_g1370</name>
</gene>
<proteinExistence type="predicted"/>
<dbReference type="EMBL" id="LSSN01000285">
    <property type="protein sequence ID" value="OMJ24752.1"/>
    <property type="molecule type" value="Genomic_DNA"/>
</dbReference>
<dbReference type="Proteomes" id="UP000187283">
    <property type="component" value="Unassembled WGS sequence"/>
</dbReference>
<keyword evidence="3" id="KW-1185">Reference proteome</keyword>
<accession>A0A1R1YCW5</accession>
<evidence type="ECO:0000313" key="2">
    <source>
        <dbReference type="EMBL" id="OMJ24752.1"/>
    </source>
</evidence>
<name>A0A1R1YCW5_9FUNG</name>
<organism evidence="2 3">
    <name type="scientific">Smittium culicis</name>
    <dbReference type="NCBI Taxonomy" id="133412"/>
    <lineage>
        <taxon>Eukaryota</taxon>
        <taxon>Fungi</taxon>
        <taxon>Fungi incertae sedis</taxon>
        <taxon>Zoopagomycota</taxon>
        <taxon>Kickxellomycotina</taxon>
        <taxon>Harpellomycetes</taxon>
        <taxon>Harpellales</taxon>
        <taxon>Legeriomycetaceae</taxon>
        <taxon>Smittium</taxon>
    </lineage>
</organism>
<evidence type="ECO:0000256" key="1">
    <source>
        <dbReference type="SAM" id="MobiDB-lite"/>
    </source>
</evidence>
<dbReference type="AlphaFoldDB" id="A0A1R1YCW5"/>
<evidence type="ECO:0000313" key="3">
    <source>
        <dbReference type="Proteomes" id="UP000187283"/>
    </source>
</evidence>
<feature type="region of interest" description="Disordered" evidence="1">
    <location>
        <begin position="69"/>
        <end position="104"/>
    </location>
</feature>
<comment type="caution">
    <text evidence="2">The sequence shown here is derived from an EMBL/GenBank/DDBJ whole genome shotgun (WGS) entry which is preliminary data.</text>
</comment>
<dbReference type="STRING" id="133412.A0A1R1YCW5"/>